<reference evidence="3" key="1">
    <citation type="journal article" date="2021" name="IMA Fungus">
        <title>Genomic characterization of three marine fungi, including Emericellopsis atlantica sp. nov. with signatures of a generalist lifestyle and marine biomass degradation.</title>
        <authorList>
            <person name="Hagestad O.C."/>
            <person name="Hou L."/>
            <person name="Andersen J.H."/>
            <person name="Hansen E.H."/>
            <person name="Altermark B."/>
            <person name="Li C."/>
            <person name="Kuhnert E."/>
            <person name="Cox R.J."/>
            <person name="Crous P.W."/>
            <person name="Spatafora J.W."/>
            <person name="Lail K."/>
            <person name="Amirebrahimi M."/>
            <person name="Lipzen A."/>
            <person name="Pangilinan J."/>
            <person name="Andreopoulos W."/>
            <person name="Hayes R.D."/>
            <person name="Ng V."/>
            <person name="Grigoriev I.V."/>
            <person name="Jackson S.A."/>
            <person name="Sutton T.D.S."/>
            <person name="Dobson A.D.W."/>
            <person name="Rama T."/>
        </authorList>
    </citation>
    <scope>NUCLEOTIDE SEQUENCE</scope>
    <source>
        <strain evidence="3">TRa018bII</strain>
    </source>
</reference>
<evidence type="ECO:0000259" key="2">
    <source>
        <dbReference type="PROSITE" id="PS50108"/>
    </source>
</evidence>
<gene>
    <name evidence="3" type="ORF">BJ875DRAFT_365083</name>
</gene>
<name>A0A9P7YTV2_9HELO</name>
<feature type="region of interest" description="Disordered" evidence="1">
    <location>
        <begin position="252"/>
        <end position="297"/>
    </location>
</feature>
<evidence type="ECO:0000256" key="1">
    <source>
        <dbReference type="SAM" id="MobiDB-lite"/>
    </source>
</evidence>
<keyword evidence="4" id="KW-1185">Reference proteome</keyword>
<feature type="region of interest" description="Disordered" evidence="1">
    <location>
        <begin position="117"/>
        <end position="156"/>
    </location>
</feature>
<dbReference type="PROSITE" id="PS50108">
    <property type="entry name" value="CRIB"/>
    <property type="match status" value="1"/>
</dbReference>
<sequence>MIVGGILEEGSAKDHYYGRGAGSRRGVLSGSQVDGPGFKRRQPISGPYNFQHVTHTHKENLPNLEQTSPKELSTEFSAIRTSQLPTHGELKGIRAQDLHFENFSSEALNVLPEEGQAQSFIDQKSPRPSLSQGAVSHTRSHENLRISPPRPPRSPLSPICPVALPARTSSRTASVLFETFDPLATTSIERPQTSSGFRRPAPFGLPIPPQQTAIWEVHRGEDVEDANTISSHALTTPDEEAWPLTASLSGTFGSELTDVQEEEEAGSRNEREGSQIQACQSVPSLRPRASEQRHEPFDSQILKPVTGEASTSTPIRPLSPAFCFDDDSWEQDIDYCYDHEIEADCDYQWDQCSMEEESTVVPDPTSLVQPTLELHLEDDVRSVYHGRFRPSLLIPSAYDVPELSPMSNASAVSSDPRTPQNFLRANHVRSSSHASSFKESHGFNLSPSLLIPSDFQAQMEEEAYSTYHSHFSKNDLTSVTILDHEPFNGCSSPIDETSSSIVSYRSSNFSRESARSSSSTRLSSTTSRLSGDVYRSFGSSSSLPDLIPSTLRKHESAPIPSDDVAVDAVEEGIKTDNVAVARQPNSPAVDARPGSVVQLAPLSTKTELLGELDNKACLSPVAEVSTEELISRTQIHGRKVSAPVVSQTAREFKGRPRAGTCNATTTAMGGGKKRGSYMLFPQV</sequence>
<comment type="caution">
    <text evidence="3">The sequence shown here is derived from an EMBL/GenBank/DDBJ whole genome shotgun (WGS) entry which is preliminary data.</text>
</comment>
<organism evidence="3 4">
    <name type="scientific">Amylocarpus encephaloides</name>
    <dbReference type="NCBI Taxonomy" id="45428"/>
    <lineage>
        <taxon>Eukaryota</taxon>
        <taxon>Fungi</taxon>
        <taxon>Dikarya</taxon>
        <taxon>Ascomycota</taxon>
        <taxon>Pezizomycotina</taxon>
        <taxon>Leotiomycetes</taxon>
        <taxon>Helotiales</taxon>
        <taxon>Helotiales incertae sedis</taxon>
        <taxon>Amylocarpus</taxon>
    </lineage>
</organism>
<feature type="compositionally biased region" description="Basic and acidic residues" evidence="1">
    <location>
        <begin position="288"/>
        <end position="297"/>
    </location>
</feature>
<protein>
    <recommendedName>
        <fullName evidence="2">CRIB domain-containing protein</fullName>
    </recommendedName>
</protein>
<proteinExistence type="predicted"/>
<accession>A0A9P7YTV2</accession>
<dbReference type="AlphaFoldDB" id="A0A9P7YTV2"/>
<feature type="compositionally biased region" description="Polar residues" evidence="1">
    <location>
        <begin position="117"/>
        <end position="137"/>
    </location>
</feature>
<evidence type="ECO:0000313" key="4">
    <source>
        <dbReference type="Proteomes" id="UP000824998"/>
    </source>
</evidence>
<dbReference type="EMBL" id="MU251356">
    <property type="protein sequence ID" value="KAG9239724.1"/>
    <property type="molecule type" value="Genomic_DNA"/>
</dbReference>
<dbReference type="OrthoDB" id="5237293at2759"/>
<dbReference type="Proteomes" id="UP000824998">
    <property type="component" value="Unassembled WGS sequence"/>
</dbReference>
<dbReference type="InterPro" id="IPR000095">
    <property type="entry name" value="CRIB_dom"/>
</dbReference>
<feature type="domain" description="CRIB" evidence="2">
    <location>
        <begin position="44"/>
        <end position="57"/>
    </location>
</feature>
<feature type="region of interest" description="Disordered" evidence="1">
    <location>
        <begin position="1"/>
        <end position="49"/>
    </location>
</feature>
<evidence type="ECO:0000313" key="3">
    <source>
        <dbReference type="EMBL" id="KAG9239724.1"/>
    </source>
</evidence>